<dbReference type="RefSeq" id="WP_135250105.1">
    <property type="nucleotide sequence ID" value="NZ_SMLK01000003.1"/>
</dbReference>
<gene>
    <name evidence="2" type="ORF">EZ216_12580</name>
</gene>
<accession>A0A4Z0BRQ6</accession>
<sequence length="768" mass="81133">MPDNDQIGIDPDDRENNNSANTDFDSLLKARLHRRHLLRGGVGAMAVAGLGPLALSACGGGSAAAAAAAPAEQLPAASLKLGFNAVPKDLADRLVVADGYTATVIYATGDSIDPAVTDYANNGTDASFARRAGDHHDAIEYFGMNAAGTARDPLNADRALLAMNHENIAGTVVFMHANGQTNPAGVRPEAEAIKELEAHGVSIVEIQKAGGRFAVNKNSAFNRRVTARTTMEINGPVRGDVLARTLFSPTGTQTRGTINNCAAGQTPWGTYLTCEENWAGYFRRAASDTGRTAKETTAFRRVGLLPGANGNNRWFTVVPADPTSTEFSRWDVTATGADETTDFRNAHNTFGWAVEIDPFAPASVPRKRTALGRFAHEGASCSVPVAGKPLAFYMGDDSRGEYVYKFVSQSAWDPADVAGGLAAGDKYLDTGTLYAARFNADGTGTWLKLDMSNAAITGYAPYAFANLADVLVNARIAADAAGATKMDRPEWAAVNPRNGEVYVTMTENPDRGNVGSSSNNNPNPPLDAANPRYWLDKKGAANQKGNVNGHIVRLRETGNDPSSSTFDWDIFLFGAQAHADAGIDDVNWQANVNLSGLSDFNDLSKPDGCWFSRATGILWIETDDNTYTDVTNCMLLAAIPGQYGDGATVTVVNKPDGSPNAAVVANVDVTTRMGRKMSDTTFKRFLTAPKGAEVTGVTESPDGRALFVNIQHPGENTAVANIGTPALYESHWPGNGAGVAAYGPGGANARPRSSTIMITRNDGGLIGT</sequence>
<dbReference type="InterPro" id="IPR008557">
    <property type="entry name" value="PhoX"/>
</dbReference>
<evidence type="ECO:0000256" key="1">
    <source>
        <dbReference type="SAM" id="MobiDB-lite"/>
    </source>
</evidence>
<reference evidence="2 3" key="1">
    <citation type="submission" date="2019-03" db="EMBL/GenBank/DDBJ databases">
        <title>Ramlibacter sp. 18x22-1, whole genome shotgun sequence.</title>
        <authorList>
            <person name="Zhang X."/>
            <person name="Feng G."/>
            <person name="Zhu H."/>
        </authorList>
    </citation>
    <scope>NUCLEOTIDE SEQUENCE [LARGE SCALE GENOMIC DNA]</scope>
    <source>
        <strain evidence="2 3">18x22-1</strain>
    </source>
</reference>
<feature type="region of interest" description="Disordered" evidence="1">
    <location>
        <begin position="1"/>
        <end position="22"/>
    </location>
</feature>
<protein>
    <submittedName>
        <fullName evidence="2">PhoX family phosphatase</fullName>
    </submittedName>
</protein>
<dbReference type="PROSITE" id="PS51318">
    <property type="entry name" value="TAT"/>
    <property type="match status" value="1"/>
</dbReference>
<evidence type="ECO:0000313" key="2">
    <source>
        <dbReference type="EMBL" id="TFZ02006.1"/>
    </source>
</evidence>
<dbReference type="PANTHER" id="PTHR35399">
    <property type="entry name" value="SLR8030 PROTEIN"/>
    <property type="match status" value="1"/>
</dbReference>
<proteinExistence type="predicted"/>
<dbReference type="OrthoDB" id="9801383at2"/>
<name>A0A4Z0BRQ6_9BURK</name>
<feature type="region of interest" description="Disordered" evidence="1">
    <location>
        <begin position="506"/>
        <end position="530"/>
    </location>
</feature>
<dbReference type="InterPro" id="IPR006311">
    <property type="entry name" value="TAT_signal"/>
</dbReference>
<dbReference type="AlphaFoldDB" id="A0A4Z0BRQ6"/>
<comment type="caution">
    <text evidence="2">The sequence shown here is derived from an EMBL/GenBank/DDBJ whole genome shotgun (WGS) entry which is preliminary data.</text>
</comment>
<dbReference type="Proteomes" id="UP000297839">
    <property type="component" value="Unassembled WGS sequence"/>
</dbReference>
<evidence type="ECO:0000313" key="3">
    <source>
        <dbReference type="Proteomes" id="UP000297839"/>
    </source>
</evidence>
<keyword evidence="3" id="KW-1185">Reference proteome</keyword>
<organism evidence="2 3">
    <name type="scientific">Ramlibacter humi</name>
    <dbReference type="NCBI Taxonomy" id="2530451"/>
    <lineage>
        <taxon>Bacteria</taxon>
        <taxon>Pseudomonadati</taxon>
        <taxon>Pseudomonadota</taxon>
        <taxon>Betaproteobacteria</taxon>
        <taxon>Burkholderiales</taxon>
        <taxon>Comamonadaceae</taxon>
        <taxon>Ramlibacter</taxon>
    </lineage>
</organism>
<dbReference type="PANTHER" id="PTHR35399:SF2">
    <property type="entry name" value="DUF839 DOMAIN-CONTAINING PROTEIN"/>
    <property type="match status" value="1"/>
</dbReference>
<dbReference type="Pfam" id="PF05787">
    <property type="entry name" value="PhoX"/>
    <property type="match status" value="1"/>
</dbReference>
<dbReference type="EMBL" id="SMLK01000003">
    <property type="protein sequence ID" value="TFZ02006.1"/>
    <property type="molecule type" value="Genomic_DNA"/>
</dbReference>